<accession>A0A8H7QTA4</accession>
<evidence type="ECO:0000313" key="3">
    <source>
        <dbReference type="Proteomes" id="UP000603453"/>
    </source>
</evidence>
<dbReference type="Gene3D" id="3.40.30.110">
    <property type="match status" value="1"/>
</dbReference>
<reference evidence="2" key="1">
    <citation type="submission" date="2020-12" db="EMBL/GenBank/DDBJ databases">
        <title>Metabolic potential, ecology and presence of endohyphal bacteria is reflected in genomic diversity of Mucoromycotina.</title>
        <authorList>
            <person name="Muszewska A."/>
            <person name="Okrasinska A."/>
            <person name="Steczkiewicz K."/>
            <person name="Drgas O."/>
            <person name="Orlowska M."/>
            <person name="Perlinska-Lenart U."/>
            <person name="Aleksandrzak-Piekarczyk T."/>
            <person name="Szatraj K."/>
            <person name="Zielenkiewicz U."/>
            <person name="Pilsyk S."/>
            <person name="Malc E."/>
            <person name="Mieczkowski P."/>
            <person name="Kruszewska J.S."/>
            <person name="Biernat P."/>
            <person name="Pawlowska J."/>
        </authorList>
    </citation>
    <scope>NUCLEOTIDE SEQUENCE</scope>
    <source>
        <strain evidence="2">WA0000017839</strain>
    </source>
</reference>
<protein>
    <recommendedName>
        <fullName evidence="1">GST N-terminal domain-containing protein</fullName>
    </recommendedName>
</protein>
<dbReference type="InterPro" id="IPR004045">
    <property type="entry name" value="Glutathione_S-Trfase_N"/>
</dbReference>
<sequence length="323" mass="36353">MSDIQDIILHWYPHSPFAQKVAWVLNYKKVEYKTVLIPMLEPRQKRRPLDGGYRKTPILQIGNHVYCDSKAIFLALEKLFPEPSLYPEFKNSNESSEGAARALTMWMDNTLFNNIVSQLPVKDLDDAFMADREALAGRKLDRKTLAGGAPFMKATLQGEFALAEQTLGSKNWLLDTETPSLADISLAMSTFFTLNLAGEKFVQTNFKSLFNHMQKLLGTVSWDRTETMSVISEEEAIEVLKRYQDTEIEANFKVHSSVLPIELGQQVLVTPLDTGKIPVPGTLIRSTIDETVVAYKDATYNTTTLIHFPTIGFVVIPNLGAKY</sequence>
<dbReference type="Pfam" id="PF25907">
    <property type="entry name" value="DUF7962"/>
    <property type="match status" value="1"/>
</dbReference>
<dbReference type="SUPFAM" id="SSF52833">
    <property type="entry name" value="Thioredoxin-like"/>
    <property type="match status" value="1"/>
</dbReference>
<evidence type="ECO:0000313" key="2">
    <source>
        <dbReference type="EMBL" id="KAG2198378.1"/>
    </source>
</evidence>
<evidence type="ECO:0000259" key="1">
    <source>
        <dbReference type="PROSITE" id="PS50404"/>
    </source>
</evidence>
<keyword evidence="3" id="KW-1185">Reference proteome</keyword>
<proteinExistence type="predicted"/>
<organism evidence="2 3">
    <name type="scientific">Mucor saturninus</name>
    <dbReference type="NCBI Taxonomy" id="64648"/>
    <lineage>
        <taxon>Eukaryota</taxon>
        <taxon>Fungi</taxon>
        <taxon>Fungi incertae sedis</taxon>
        <taxon>Mucoromycota</taxon>
        <taxon>Mucoromycotina</taxon>
        <taxon>Mucoromycetes</taxon>
        <taxon>Mucorales</taxon>
        <taxon>Mucorineae</taxon>
        <taxon>Mucoraceae</taxon>
        <taxon>Mucor</taxon>
    </lineage>
</organism>
<comment type="caution">
    <text evidence="2">The sequence shown here is derived from an EMBL/GenBank/DDBJ whole genome shotgun (WGS) entry which is preliminary data.</text>
</comment>
<dbReference type="CDD" id="cd00570">
    <property type="entry name" value="GST_N_family"/>
    <property type="match status" value="1"/>
</dbReference>
<dbReference type="Proteomes" id="UP000603453">
    <property type="component" value="Unassembled WGS sequence"/>
</dbReference>
<dbReference type="PROSITE" id="PS50404">
    <property type="entry name" value="GST_NTER"/>
    <property type="match status" value="1"/>
</dbReference>
<dbReference type="Gene3D" id="1.20.1050.10">
    <property type="match status" value="1"/>
</dbReference>
<dbReference type="EMBL" id="JAEPRD010000112">
    <property type="protein sequence ID" value="KAG2198378.1"/>
    <property type="molecule type" value="Genomic_DNA"/>
</dbReference>
<dbReference type="InterPro" id="IPR036249">
    <property type="entry name" value="Thioredoxin-like_sf"/>
</dbReference>
<dbReference type="OrthoDB" id="202840at2759"/>
<name>A0A8H7QTA4_9FUNG</name>
<feature type="domain" description="GST N-terminal" evidence="1">
    <location>
        <begin position="5"/>
        <end position="84"/>
    </location>
</feature>
<dbReference type="Pfam" id="PF13417">
    <property type="entry name" value="GST_N_3"/>
    <property type="match status" value="1"/>
</dbReference>
<dbReference type="AlphaFoldDB" id="A0A8H7QTA4"/>
<dbReference type="InterPro" id="IPR058268">
    <property type="entry name" value="DUF7962"/>
</dbReference>
<gene>
    <name evidence="2" type="ORF">INT47_009783</name>
</gene>